<name>A0A246F439_PSENT</name>
<dbReference type="Proteomes" id="UP000198145">
    <property type="component" value="Unassembled WGS sequence"/>
</dbReference>
<evidence type="ECO:0008006" key="3">
    <source>
        <dbReference type="Google" id="ProtNLM"/>
    </source>
</evidence>
<dbReference type="STRING" id="46680.GCA_000807755_02190"/>
<evidence type="ECO:0000313" key="2">
    <source>
        <dbReference type="Proteomes" id="UP000198145"/>
    </source>
</evidence>
<dbReference type="AlphaFoldDB" id="A0A246F439"/>
<organism evidence="1 2">
    <name type="scientific">Pseudomonas nitroreducens</name>
    <dbReference type="NCBI Taxonomy" id="46680"/>
    <lineage>
        <taxon>Bacteria</taxon>
        <taxon>Pseudomonadati</taxon>
        <taxon>Pseudomonadota</taxon>
        <taxon>Gammaproteobacteria</taxon>
        <taxon>Pseudomonadales</taxon>
        <taxon>Pseudomonadaceae</taxon>
        <taxon>Pseudomonas</taxon>
    </lineage>
</organism>
<dbReference type="eggNOG" id="ENOG5033YP0">
    <property type="taxonomic scope" value="Bacteria"/>
</dbReference>
<sequence>MSTQAETLWNQLCADAGVDPQQRMAARRAILADSSALDATVYRPDDNDPDAEELDMGDAKVQFLGPFEAPVEWDAAEREDFFDDADPALFFSVRIECEAEPGTSGFFVPEVGDYLAVMDGGKIQMYFLHDWREDEDGCTCVLIRDDIQL</sequence>
<reference evidence="1 2" key="1">
    <citation type="submission" date="2017-06" db="EMBL/GenBank/DDBJ databases">
        <title>Draft genome of Pseudomonas nitroreducens DF05.</title>
        <authorList>
            <person name="Iyer R."/>
        </authorList>
    </citation>
    <scope>NUCLEOTIDE SEQUENCE [LARGE SCALE GENOMIC DNA]</scope>
    <source>
        <strain evidence="1 2">DF05</strain>
    </source>
</reference>
<protein>
    <recommendedName>
        <fullName evidence="3">DUF1963 domain-containing protein</fullName>
    </recommendedName>
</protein>
<proteinExistence type="predicted"/>
<accession>A0A246F439</accession>
<comment type="caution">
    <text evidence="1">The sequence shown here is derived from an EMBL/GenBank/DDBJ whole genome shotgun (WGS) entry which is preliminary data.</text>
</comment>
<dbReference type="EMBL" id="NJBA01000011">
    <property type="protein sequence ID" value="OWP47911.1"/>
    <property type="molecule type" value="Genomic_DNA"/>
</dbReference>
<gene>
    <name evidence="1" type="ORF">CEG18_25665</name>
</gene>
<evidence type="ECO:0000313" key="1">
    <source>
        <dbReference type="EMBL" id="OWP47911.1"/>
    </source>
</evidence>
<dbReference type="RefSeq" id="WP_017521684.1">
    <property type="nucleotide sequence ID" value="NZ_CP189774.1"/>
</dbReference>